<evidence type="ECO:0000313" key="4">
    <source>
        <dbReference type="Proteomes" id="UP000321899"/>
    </source>
</evidence>
<organism evidence="3 4">
    <name type="scientific">Desulfobotulus mexicanus</name>
    <dbReference type="NCBI Taxonomy" id="2586642"/>
    <lineage>
        <taxon>Bacteria</taxon>
        <taxon>Pseudomonadati</taxon>
        <taxon>Thermodesulfobacteriota</taxon>
        <taxon>Desulfobacteria</taxon>
        <taxon>Desulfobacterales</taxon>
        <taxon>Desulfobacteraceae</taxon>
        <taxon>Desulfobotulus</taxon>
    </lineage>
</organism>
<dbReference type="RefSeq" id="WP_139446043.1">
    <property type="nucleotide sequence ID" value="NZ_VDMB01000002.1"/>
</dbReference>
<protein>
    <recommendedName>
        <fullName evidence="2">Antitoxin</fullName>
    </recommendedName>
</protein>
<name>A0A5Q4VHV0_9BACT</name>
<evidence type="ECO:0000313" key="3">
    <source>
        <dbReference type="EMBL" id="TYT75837.1"/>
    </source>
</evidence>
<dbReference type="Proteomes" id="UP000321899">
    <property type="component" value="Unassembled WGS sequence"/>
</dbReference>
<comment type="similarity">
    <text evidence="1 2">Belongs to the phD/YefM antitoxin family.</text>
</comment>
<dbReference type="OrthoDB" id="5518400at2"/>
<dbReference type="SUPFAM" id="SSF143120">
    <property type="entry name" value="YefM-like"/>
    <property type="match status" value="1"/>
</dbReference>
<proteinExistence type="inferred from homology"/>
<evidence type="ECO:0000256" key="2">
    <source>
        <dbReference type="RuleBase" id="RU362080"/>
    </source>
</evidence>
<dbReference type="NCBIfam" id="TIGR01552">
    <property type="entry name" value="phd_fam"/>
    <property type="match status" value="1"/>
</dbReference>
<dbReference type="Pfam" id="PF02604">
    <property type="entry name" value="PhdYeFM_antitox"/>
    <property type="match status" value="1"/>
</dbReference>
<keyword evidence="4" id="KW-1185">Reference proteome</keyword>
<dbReference type="InterPro" id="IPR006442">
    <property type="entry name" value="Antitoxin_Phd/YefM"/>
</dbReference>
<dbReference type="Gene3D" id="3.40.1620.10">
    <property type="entry name" value="YefM-like domain"/>
    <property type="match status" value="1"/>
</dbReference>
<comment type="caution">
    <text evidence="3">The sequence shown here is derived from an EMBL/GenBank/DDBJ whole genome shotgun (WGS) entry which is preliminary data.</text>
</comment>
<comment type="function">
    <text evidence="2">Antitoxin component of a type II toxin-antitoxin (TA) system.</text>
</comment>
<evidence type="ECO:0000256" key="1">
    <source>
        <dbReference type="ARBA" id="ARBA00009981"/>
    </source>
</evidence>
<dbReference type="EMBL" id="VDMB01000002">
    <property type="protein sequence ID" value="TYT75837.1"/>
    <property type="molecule type" value="Genomic_DNA"/>
</dbReference>
<gene>
    <name evidence="3" type="ORF">FIM25_02745</name>
</gene>
<sequence length="47" mass="5240">MHTKISTADARKNFANIVNRVVYEKEPVILTRRGQDIAALVTVAETV</sequence>
<dbReference type="InterPro" id="IPR036165">
    <property type="entry name" value="YefM-like_sf"/>
</dbReference>
<accession>A0A5Q4VHV0</accession>
<dbReference type="AlphaFoldDB" id="A0A5Q4VHV0"/>
<reference evidence="3 4" key="1">
    <citation type="submission" date="2019-06" db="EMBL/GenBank/DDBJ databases">
        <title>Desulfobotulus mexicanus sp. nov., a novel sulfate-reducing bacterium isolated from the sediment of an alkaline crater lake in Mexico.</title>
        <authorList>
            <person name="Hirschler-Rea A."/>
        </authorList>
    </citation>
    <scope>NUCLEOTIDE SEQUENCE [LARGE SCALE GENOMIC DNA]</scope>
    <source>
        <strain evidence="3 4">PAR22N</strain>
    </source>
</reference>